<evidence type="ECO:0000256" key="1">
    <source>
        <dbReference type="SAM" id="Phobius"/>
    </source>
</evidence>
<feature type="transmembrane region" description="Helical" evidence="1">
    <location>
        <begin position="158"/>
        <end position="190"/>
    </location>
</feature>
<feature type="transmembrane region" description="Helical" evidence="1">
    <location>
        <begin position="128"/>
        <end position="151"/>
    </location>
</feature>
<dbReference type="AlphaFoldDB" id="A0A7R6P9K2"/>
<keyword evidence="1" id="KW-0472">Membrane</keyword>
<keyword evidence="1" id="KW-1133">Transmembrane helix</keyword>
<dbReference type="GO" id="GO:0016747">
    <property type="term" value="F:acyltransferase activity, transferring groups other than amino-acyl groups"/>
    <property type="evidence" value="ECO:0007669"/>
    <property type="project" value="InterPro"/>
</dbReference>
<feature type="transmembrane region" description="Helical" evidence="1">
    <location>
        <begin position="7"/>
        <end position="29"/>
    </location>
</feature>
<feature type="transmembrane region" description="Helical" evidence="1">
    <location>
        <begin position="260"/>
        <end position="277"/>
    </location>
</feature>
<feature type="transmembrane region" description="Helical" evidence="1">
    <location>
        <begin position="228"/>
        <end position="248"/>
    </location>
</feature>
<feature type="domain" description="Acyltransferase 3" evidence="2">
    <location>
        <begin position="3"/>
        <end position="301"/>
    </location>
</feature>
<gene>
    <name evidence="3" type="ORF">AMJAP_0759</name>
</gene>
<feature type="transmembrane region" description="Helical" evidence="1">
    <location>
        <begin position="289"/>
        <end position="308"/>
    </location>
</feature>
<dbReference type="EMBL" id="AP014545">
    <property type="protein sequence ID" value="BBB25358.1"/>
    <property type="molecule type" value="Genomic_DNA"/>
</dbReference>
<proteinExistence type="predicted"/>
<dbReference type="Pfam" id="PF01757">
    <property type="entry name" value="Acyl_transf_3"/>
    <property type="match status" value="1"/>
</dbReference>
<sequence length="325" mass="36447">MIENLQVLRAFAAINVVFFHIIGTAQSYGKPTHFFSALEGWGANGVDVFFVISGFMMLHTQMKRKRSVGAFYKSRLIRILPAYWLLTTVVIIAFLVAPNAFRELVVSAERALASYLFVSSLFTGETPIVLVGWTLEWEMLFYAVFGAALLFDTWKKMYFFVFLLLGLVSFASSQLIVFEFFAGMLVAYIFNNKALGTSFGVLCLLVGAMLLLLTLNQNIRQLELVRELVWGVPSFLIVLGAVHAKQVFHPVVRYLGDASYSIYLVQILALPVFYKLASVINFDINNDILSLMCLVGSVLAGIGMYAFFEKPATNFLSRKFVAYSK</sequence>
<organism evidence="3 4">
    <name type="scientific">Amphritea japonica ATCC BAA-1530</name>
    <dbReference type="NCBI Taxonomy" id="1278309"/>
    <lineage>
        <taxon>Bacteria</taxon>
        <taxon>Pseudomonadati</taxon>
        <taxon>Pseudomonadota</taxon>
        <taxon>Gammaproteobacteria</taxon>
        <taxon>Oceanospirillales</taxon>
        <taxon>Oceanospirillaceae</taxon>
        <taxon>Amphritea</taxon>
    </lineage>
</organism>
<dbReference type="InterPro" id="IPR050879">
    <property type="entry name" value="Acyltransferase_3"/>
</dbReference>
<dbReference type="OrthoDB" id="9767863at2"/>
<evidence type="ECO:0000259" key="2">
    <source>
        <dbReference type="Pfam" id="PF01757"/>
    </source>
</evidence>
<dbReference type="GO" id="GO:0016020">
    <property type="term" value="C:membrane"/>
    <property type="evidence" value="ECO:0007669"/>
    <property type="project" value="TreeGrafter"/>
</dbReference>
<feature type="transmembrane region" description="Helical" evidence="1">
    <location>
        <begin position="196"/>
        <end position="216"/>
    </location>
</feature>
<dbReference type="PANTHER" id="PTHR23028:SF131">
    <property type="entry name" value="BLR2367 PROTEIN"/>
    <property type="match status" value="1"/>
</dbReference>
<dbReference type="KEGG" id="ajp:AMJAP_0759"/>
<dbReference type="InterPro" id="IPR002656">
    <property type="entry name" value="Acyl_transf_3_dom"/>
</dbReference>
<dbReference type="PANTHER" id="PTHR23028">
    <property type="entry name" value="ACETYLTRANSFERASE"/>
    <property type="match status" value="1"/>
</dbReference>
<dbReference type="GO" id="GO:0000271">
    <property type="term" value="P:polysaccharide biosynthetic process"/>
    <property type="evidence" value="ECO:0007669"/>
    <property type="project" value="TreeGrafter"/>
</dbReference>
<protein>
    <recommendedName>
        <fullName evidence="2">Acyltransferase 3 domain-containing protein</fullName>
    </recommendedName>
</protein>
<accession>A0A7R6P9K2</accession>
<dbReference type="RefSeq" id="WP_019622477.1">
    <property type="nucleotide sequence ID" value="NZ_AP014545.1"/>
</dbReference>
<feature type="transmembrane region" description="Helical" evidence="1">
    <location>
        <begin position="79"/>
        <end position="97"/>
    </location>
</feature>
<evidence type="ECO:0000313" key="4">
    <source>
        <dbReference type="Proteomes" id="UP000595663"/>
    </source>
</evidence>
<keyword evidence="1" id="KW-0812">Transmembrane</keyword>
<dbReference type="Proteomes" id="UP000595663">
    <property type="component" value="Chromosome"/>
</dbReference>
<evidence type="ECO:0000313" key="3">
    <source>
        <dbReference type="EMBL" id="BBB25358.1"/>
    </source>
</evidence>
<keyword evidence="4" id="KW-1185">Reference proteome</keyword>
<feature type="transmembrane region" description="Helical" evidence="1">
    <location>
        <begin position="41"/>
        <end position="58"/>
    </location>
</feature>
<reference evidence="3 4" key="1">
    <citation type="journal article" date="2008" name="Int. J. Syst. Evol. Microbiol.">
        <title>Amphritea japonica sp. nov. and Amphritea balenae sp. nov., isolated from the sediment adjacent to sperm whale carcasses off Kagoshima, Japan.</title>
        <authorList>
            <person name="Miyazaki M."/>
            <person name="Nogi Y."/>
            <person name="Fujiwara Y."/>
            <person name="Kawato M."/>
            <person name="Nagahama T."/>
            <person name="Kubokawa K."/>
            <person name="Horikoshi K."/>
        </authorList>
    </citation>
    <scope>NUCLEOTIDE SEQUENCE [LARGE SCALE GENOMIC DNA]</scope>
    <source>
        <strain evidence="3 4">ATCC BAA-1530</strain>
    </source>
</reference>
<name>A0A7R6P9K2_9GAMM</name>